<dbReference type="InterPro" id="IPR011527">
    <property type="entry name" value="ABC1_TM_dom"/>
</dbReference>
<dbReference type="SUPFAM" id="SSF90123">
    <property type="entry name" value="ABC transporter transmembrane region"/>
    <property type="match status" value="1"/>
</dbReference>
<dbReference type="EMBL" id="QOZG01000018">
    <property type="protein sequence ID" value="RCS21658.1"/>
    <property type="molecule type" value="Genomic_DNA"/>
</dbReference>
<evidence type="ECO:0000256" key="8">
    <source>
        <dbReference type="SAM" id="Phobius"/>
    </source>
</evidence>
<dbReference type="OrthoDB" id="9808328at2"/>
<keyword evidence="12" id="KW-1185">Reference proteome</keyword>
<accession>A0A368JWW5</accession>
<evidence type="ECO:0000259" key="9">
    <source>
        <dbReference type="PROSITE" id="PS50893"/>
    </source>
</evidence>
<dbReference type="PANTHER" id="PTHR24221:SF248">
    <property type="entry name" value="ABC TRANSPORTER TRANSMEMBRANE REGION"/>
    <property type="match status" value="1"/>
</dbReference>
<dbReference type="PROSITE" id="PS50929">
    <property type="entry name" value="ABC_TM1F"/>
    <property type="match status" value="1"/>
</dbReference>
<dbReference type="SMART" id="SM00382">
    <property type="entry name" value="AAA"/>
    <property type="match status" value="1"/>
</dbReference>
<dbReference type="Gene3D" id="1.20.1560.10">
    <property type="entry name" value="ABC transporter type 1, transmembrane domain"/>
    <property type="match status" value="1"/>
</dbReference>
<dbReference type="InterPro" id="IPR027417">
    <property type="entry name" value="P-loop_NTPase"/>
</dbReference>
<dbReference type="InterPro" id="IPR036640">
    <property type="entry name" value="ABC1_TM_sf"/>
</dbReference>
<dbReference type="GO" id="GO:0030253">
    <property type="term" value="P:protein secretion by the type I secretion system"/>
    <property type="evidence" value="ECO:0007669"/>
    <property type="project" value="InterPro"/>
</dbReference>
<comment type="caution">
    <text evidence="11">The sequence shown here is derived from an EMBL/GenBank/DDBJ whole genome shotgun (WGS) entry which is preliminary data.</text>
</comment>
<dbReference type="PROSITE" id="PS00211">
    <property type="entry name" value="ABC_TRANSPORTER_1"/>
    <property type="match status" value="1"/>
</dbReference>
<dbReference type="InterPro" id="IPR017871">
    <property type="entry name" value="ABC_transporter-like_CS"/>
</dbReference>
<gene>
    <name evidence="11" type="ORF">DUT91_22655</name>
</gene>
<dbReference type="Gene3D" id="3.40.50.300">
    <property type="entry name" value="P-loop containing nucleotide triphosphate hydrolases"/>
    <property type="match status" value="1"/>
</dbReference>
<keyword evidence="3 8" id="KW-0812">Transmembrane</keyword>
<feature type="transmembrane region" description="Helical" evidence="8">
    <location>
        <begin position="62"/>
        <end position="82"/>
    </location>
</feature>
<dbReference type="InterPro" id="IPR039421">
    <property type="entry name" value="Type_1_exporter"/>
</dbReference>
<keyword evidence="5" id="KW-0067">ATP-binding</keyword>
<evidence type="ECO:0000256" key="5">
    <source>
        <dbReference type="ARBA" id="ARBA00022840"/>
    </source>
</evidence>
<keyword evidence="4" id="KW-0547">Nucleotide-binding</keyword>
<feature type="transmembrane region" description="Helical" evidence="8">
    <location>
        <begin position="163"/>
        <end position="181"/>
    </location>
</feature>
<feature type="transmembrane region" description="Helical" evidence="8">
    <location>
        <begin position="21"/>
        <end position="50"/>
    </location>
</feature>
<sequence length="583" mass="61628">MMRNPSSALSRSDLALALASLRGWLVGVGLFSGVINLLALTGSLFMLQIYDRVLPSHSGVTLVALMIVAIGLYAVQGALDVIRSRLLVRMGSRLDEKLGARIYAIVLQLPLRMGRNGDGLQPVRDLDTMRSFLSGQGPSALLDLPWIPIYLAFVFMLHPWLGWLATAGALVLIGLTLITELQSRKPAREVMIEANKRHALSSAGRRNAEVLHAMGFGGRLQARWLTANASHLAAHQRASDVTGGLGAISKVFRGFLQSAILALGAWLTIKGEVSAGAIIASSIASARALAPIETAIGNWKFFMAARESRKRLIKLLDALPPSHAPMSLPSPARELILEGLTAGAPGSLLPIMQNVSFKLEAGQGLGVIGPSAAGKSTLVRAMIGVWPSMRGIVRIDGAALDQWSPAELGQHIGYLPQDIELFDGTVAENISRFAHDPDPQTIIAAAQAANIHEMILHLADGYGTRLGEDGTSLSAGQRQRIALARALYGDPFLVVLDEPNSNLDAEGEAALTHAIHGIRNRGGIVVVVAHRPSAIAAVDILAVMAGGLVQAFGPKDEVLAKTVQRAGSGLHQGGLSVVAEPAK</sequence>
<dbReference type="AlphaFoldDB" id="A0A368JWW5"/>
<dbReference type="Pfam" id="PF00005">
    <property type="entry name" value="ABC_tran"/>
    <property type="match status" value="1"/>
</dbReference>
<reference evidence="11 12" key="1">
    <citation type="submission" date="2018-07" db="EMBL/GenBank/DDBJ databases">
        <title>The draft genome of Phyllobacterium salinisoli.</title>
        <authorList>
            <person name="Liu L."/>
            <person name="Li L."/>
            <person name="Zhang X."/>
            <person name="Liang L."/>
        </authorList>
    </citation>
    <scope>NUCLEOTIDE SEQUENCE [LARGE SCALE GENOMIC DNA]</scope>
    <source>
        <strain evidence="11 12">LLAN61</strain>
    </source>
</reference>
<dbReference type="Pfam" id="PF00664">
    <property type="entry name" value="ABC_membrane"/>
    <property type="match status" value="1"/>
</dbReference>
<evidence type="ECO:0000256" key="7">
    <source>
        <dbReference type="ARBA" id="ARBA00023136"/>
    </source>
</evidence>
<dbReference type="PROSITE" id="PS50893">
    <property type="entry name" value="ABC_TRANSPORTER_2"/>
    <property type="match status" value="1"/>
</dbReference>
<dbReference type="GO" id="GO:0005524">
    <property type="term" value="F:ATP binding"/>
    <property type="evidence" value="ECO:0007669"/>
    <property type="project" value="UniProtKB-KW"/>
</dbReference>
<dbReference type="GO" id="GO:0016887">
    <property type="term" value="F:ATP hydrolysis activity"/>
    <property type="evidence" value="ECO:0007669"/>
    <property type="project" value="InterPro"/>
</dbReference>
<dbReference type="GO" id="GO:0034040">
    <property type="term" value="F:ATPase-coupled lipid transmembrane transporter activity"/>
    <property type="evidence" value="ECO:0007669"/>
    <property type="project" value="TreeGrafter"/>
</dbReference>
<dbReference type="InterPro" id="IPR003593">
    <property type="entry name" value="AAA+_ATPase"/>
</dbReference>
<dbReference type="GO" id="GO:0140359">
    <property type="term" value="F:ABC-type transporter activity"/>
    <property type="evidence" value="ECO:0007669"/>
    <property type="project" value="InterPro"/>
</dbReference>
<proteinExistence type="inferred from homology"/>
<dbReference type="NCBIfam" id="TIGR01842">
    <property type="entry name" value="type_I_sec_PrtD"/>
    <property type="match status" value="1"/>
</dbReference>
<dbReference type="GO" id="GO:0005886">
    <property type="term" value="C:plasma membrane"/>
    <property type="evidence" value="ECO:0007669"/>
    <property type="project" value="UniProtKB-SubCell"/>
</dbReference>
<dbReference type="PANTHER" id="PTHR24221">
    <property type="entry name" value="ATP-BINDING CASSETTE SUB-FAMILY B"/>
    <property type="match status" value="1"/>
</dbReference>
<organism evidence="11 12">
    <name type="scientific">Phyllobacterium salinisoli</name>
    <dbReference type="NCBI Taxonomy" id="1899321"/>
    <lineage>
        <taxon>Bacteria</taxon>
        <taxon>Pseudomonadati</taxon>
        <taxon>Pseudomonadota</taxon>
        <taxon>Alphaproteobacteria</taxon>
        <taxon>Hyphomicrobiales</taxon>
        <taxon>Phyllobacteriaceae</taxon>
        <taxon>Phyllobacterium</taxon>
    </lineage>
</organism>
<dbReference type="GO" id="GO:0030256">
    <property type="term" value="C:type I protein secretion system complex"/>
    <property type="evidence" value="ECO:0007669"/>
    <property type="project" value="InterPro"/>
</dbReference>
<dbReference type="InterPro" id="IPR010128">
    <property type="entry name" value="ATPase_T1SS_PrtD-like"/>
</dbReference>
<evidence type="ECO:0000313" key="12">
    <source>
        <dbReference type="Proteomes" id="UP000253420"/>
    </source>
</evidence>
<evidence type="ECO:0000259" key="10">
    <source>
        <dbReference type="PROSITE" id="PS50929"/>
    </source>
</evidence>
<feature type="domain" description="ABC transmembrane type-1" evidence="10">
    <location>
        <begin position="26"/>
        <end position="304"/>
    </location>
</feature>
<feature type="domain" description="ABC transporter" evidence="9">
    <location>
        <begin position="335"/>
        <end position="571"/>
    </location>
</feature>
<keyword evidence="6 8" id="KW-1133">Transmembrane helix</keyword>
<keyword evidence="7 8" id="KW-0472">Membrane</keyword>
<comment type="similarity">
    <text evidence="2">Belongs to the ABC transporter superfamily.</text>
</comment>
<evidence type="ECO:0000256" key="1">
    <source>
        <dbReference type="ARBA" id="ARBA00004651"/>
    </source>
</evidence>
<evidence type="ECO:0000256" key="3">
    <source>
        <dbReference type="ARBA" id="ARBA00022692"/>
    </source>
</evidence>
<comment type="subcellular location">
    <subcellularLocation>
        <location evidence="1">Cell membrane</location>
        <topology evidence="1">Multi-pass membrane protein</topology>
    </subcellularLocation>
</comment>
<evidence type="ECO:0000313" key="11">
    <source>
        <dbReference type="EMBL" id="RCS21658.1"/>
    </source>
</evidence>
<evidence type="ECO:0000256" key="2">
    <source>
        <dbReference type="ARBA" id="ARBA00005417"/>
    </source>
</evidence>
<name>A0A368JWW5_9HYPH</name>
<dbReference type="SUPFAM" id="SSF52540">
    <property type="entry name" value="P-loop containing nucleoside triphosphate hydrolases"/>
    <property type="match status" value="1"/>
</dbReference>
<protein>
    <submittedName>
        <fullName evidence="11">Type I secretion system permease/ATPase</fullName>
    </submittedName>
</protein>
<evidence type="ECO:0000256" key="6">
    <source>
        <dbReference type="ARBA" id="ARBA00022989"/>
    </source>
</evidence>
<dbReference type="Proteomes" id="UP000253420">
    <property type="component" value="Unassembled WGS sequence"/>
</dbReference>
<dbReference type="InterPro" id="IPR003439">
    <property type="entry name" value="ABC_transporter-like_ATP-bd"/>
</dbReference>
<dbReference type="RefSeq" id="WP_114442731.1">
    <property type="nucleotide sequence ID" value="NZ_QOZG01000018.1"/>
</dbReference>
<evidence type="ECO:0000256" key="4">
    <source>
        <dbReference type="ARBA" id="ARBA00022741"/>
    </source>
</evidence>